<dbReference type="RefSeq" id="WP_345423441.1">
    <property type="nucleotide sequence ID" value="NZ_BAABGT010000076.1"/>
</dbReference>
<proteinExistence type="predicted"/>
<accession>A0ABP8RXL0</accession>
<dbReference type="SUPFAM" id="SSF54909">
    <property type="entry name" value="Dimeric alpha+beta barrel"/>
    <property type="match status" value="1"/>
</dbReference>
<gene>
    <name evidence="1" type="ORF">GCM10023175_50250</name>
</gene>
<dbReference type="Gene3D" id="3.30.70.100">
    <property type="match status" value="1"/>
</dbReference>
<reference evidence="2" key="1">
    <citation type="journal article" date="2019" name="Int. J. Syst. Evol. Microbiol.">
        <title>The Global Catalogue of Microorganisms (GCM) 10K type strain sequencing project: providing services to taxonomists for standard genome sequencing and annotation.</title>
        <authorList>
            <consortium name="The Broad Institute Genomics Platform"/>
            <consortium name="The Broad Institute Genome Sequencing Center for Infectious Disease"/>
            <person name="Wu L."/>
            <person name="Ma J."/>
        </authorList>
    </citation>
    <scope>NUCLEOTIDE SEQUENCE [LARGE SCALE GENOMIC DNA]</scope>
    <source>
        <strain evidence="2">JCM 17906</strain>
    </source>
</reference>
<evidence type="ECO:0000313" key="2">
    <source>
        <dbReference type="Proteomes" id="UP001501598"/>
    </source>
</evidence>
<sequence>MTEVVVAFTDDPDWEAAALGPKFLAWAVAAGVVEAGAACHARRLTPVEAPIGVQRPHNLHGLSTDSATALFEVEGPRGGLDAPGLPQGIVATTVCDRVVHAGSGEGRVGVTRIGLTRRQPGLTLEQFATGWRERHVPLVHRAGPRFTEYVTYVVRAGSVPWHGIAMQTFPDSGAAAAHDHNNRVVRPDVYEDAITLVASAEQYWASSPMPVEEDR</sequence>
<dbReference type="Proteomes" id="UP001501598">
    <property type="component" value="Unassembled WGS sequence"/>
</dbReference>
<evidence type="ECO:0008006" key="3">
    <source>
        <dbReference type="Google" id="ProtNLM"/>
    </source>
</evidence>
<protein>
    <recommendedName>
        <fullName evidence="3">EthD domain-containing protein</fullName>
    </recommendedName>
</protein>
<keyword evidence="2" id="KW-1185">Reference proteome</keyword>
<evidence type="ECO:0000313" key="1">
    <source>
        <dbReference type="EMBL" id="GAA4553705.1"/>
    </source>
</evidence>
<dbReference type="EMBL" id="BAABGT010000076">
    <property type="protein sequence ID" value="GAA4553705.1"/>
    <property type="molecule type" value="Genomic_DNA"/>
</dbReference>
<dbReference type="InterPro" id="IPR011008">
    <property type="entry name" value="Dimeric_a/b-barrel"/>
</dbReference>
<name>A0ABP8RXL0_9PSEU</name>
<comment type="caution">
    <text evidence="1">The sequence shown here is derived from an EMBL/GenBank/DDBJ whole genome shotgun (WGS) entry which is preliminary data.</text>
</comment>
<organism evidence="1 2">
    <name type="scientific">Pseudonocardia xishanensis</name>
    <dbReference type="NCBI Taxonomy" id="630995"/>
    <lineage>
        <taxon>Bacteria</taxon>
        <taxon>Bacillati</taxon>
        <taxon>Actinomycetota</taxon>
        <taxon>Actinomycetes</taxon>
        <taxon>Pseudonocardiales</taxon>
        <taxon>Pseudonocardiaceae</taxon>
        <taxon>Pseudonocardia</taxon>
    </lineage>
</organism>